<reference evidence="1" key="1">
    <citation type="submission" date="2018-05" db="EMBL/GenBank/DDBJ databases">
        <authorList>
            <person name="Lanie J.A."/>
            <person name="Ng W.-L."/>
            <person name="Kazmierczak K.M."/>
            <person name="Andrzejewski T.M."/>
            <person name="Davidsen T.M."/>
            <person name="Wayne K.J."/>
            <person name="Tettelin H."/>
            <person name="Glass J.I."/>
            <person name="Rusch D."/>
            <person name="Podicherti R."/>
            <person name="Tsui H.-C.T."/>
            <person name="Winkler M.E."/>
        </authorList>
    </citation>
    <scope>NUCLEOTIDE SEQUENCE</scope>
</reference>
<organism evidence="1">
    <name type="scientific">marine metagenome</name>
    <dbReference type="NCBI Taxonomy" id="408172"/>
    <lineage>
        <taxon>unclassified sequences</taxon>
        <taxon>metagenomes</taxon>
        <taxon>ecological metagenomes</taxon>
    </lineage>
</organism>
<dbReference type="EMBL" id="UINC01013801">
    <property type="protein sequence ID" value="SVA59371.1"/>
    <property type="molecule type" value="Genomic_DNA"/>
</dbReference>
<name>A0A381X4G5_9ZZZZ</name>
<gene>
    <name evidence="1" type="ORF">METZ01_LOCUS112225</name>
</gene>
<dbReference type="AlphaFoldDB" id="A0A381X4G5"/>
<protein>
    <submittedName>
        <fullName evidence="1">Uncharacterized protein</fullName>
    </submittedName>
</protein>
<accession>A0A381X4G5</accession>
<sequence>MKKLQIWLLTVTVALFVVSVLAPMSVAAQEAPRAFDGHPDLNGVWQALGTAHWDVQDHPAAAGPVDTGAIGAIPPGQGVVVGNEIPYTPEALAQKQQNFENRWTDDPEVKCFMPGVPRATYMPHPFRIIQGDKKIMMVYGFAEANRTVHMDKANPERAPIDSWMGRSHGRWDGDTLVVNAEGFNGESWFDRAGNHASYALQVEERYTPMGANVIMYEATMEDANTFTRPWTIRLPLYRRLDENAQVLEFKCVEFTEDLLYGHLRKEPTR</sequence>
<evidence type="ECO:0000313" key="1">
    <source>
        <dbReference type="EMBL" id="SVA59371.1"/>
    </source>
</evidence>
<proteinExistence type="predicted"/>